<evidence type="ECO:0000256" key="1">
    <source>
        <dbReference type="SAM" id="SignalP"/>
    </source>
</evidence>
<organism evidence="2 4">
    <name type="scientific">Pseudarthrobacter phenanthrenivorans (strain DSM 18606 / JCM 16027 / LMG 23796 / Sphe3)</name>
    <name type="common">Arthrobacter phenanthrenivorans</name>
    <dbReference type="NCBI Taxonomy" id="930171"/>
    <lineage>
        <taxon>Bacteria</taxon>
        <taxon>Bacillati</taxon>
        <taxon>Actinomycetota</taxon>
        <taxon>Actinomycetes</taxon>
        <taxon>Micrococcales</taxon>
        <taxon>Micrococcaceae</taxon>
        <taxon>Pseudarthrobacter</taxon>
    </lineage>
</organism>
<dbReference type="EMBL" id="CP002380">
    <property type="protein sequence ID" value="ADX75236.1"/>
    <property type="molecule type" value="Genomic_DNA"/>
</dbReference>
<evidence type="ECO:0000313" key="2">
    <source>
        <dbReference type="EMBL" id="ADX75236.1"/>
    </source>
</evidence>
<evidence type="ECO:0000313" key="3">
    <source>
        <dbReference type="EMBL" id="ADX75255.1"/>
    </source>
</evidence>
<dbReference type="EMBL" id="CP002381">
    <property type="protein sequence ID" value="ADX75255.1"/>
    <property type="molecule type" value="Genomic_DNA"/>
</dbReference>
<sequence precursor="true">MKHTLSFGALTIIAFSLASCSAVAQDSPTASSSPSVVQELPTELLLSEGGKKAVVHSGPSTAPREDAQLTGRLDNDGAGCFIVRADDGDDYTLVFPEGTKFDGESLVLPDSSSVSEGESVSLSGARVPGNESLSMCLNYARLLSVETASVGTV</sequence>
<dbReference type="PROSITE" id="PS51257">
    <property type="entry name" value="PROKAR_LIPOPROTEIN"/>
    <property type="match status" value="1"/>
</dbReference>
<evidence type="ECO:0000313" key="4">
    <source>
        <dbReference type="Proteomes" id="UP000008639"/>
    </source>
</evidence>
<dbReference type="AlphaFoldDB" id="F0MCI5"/>
<keyword evidence="1" id="KW-0732">Signal</keyword>
<dbReference type="OrthoDB" id="4952120at2"/>
<reference evidence="4" key="3">
    <citation type="journal article" date="2011" name="Stand. Genomic Sci.">
        <title>Complete genome sequence of Arthrobacter phenanthrenivorans type strain (Sphe3).</title>
        <authorList>
            <person name="Kallimanis A."/>
            <person name="Labutti K.M."/>
            <person name="Lapidus A."/>
            <person name="Clum A."/>
            <person name="Lykidis A."/>
            <person name="Mavromatis K."/>
            <person name="Pagani I."/>
            <person name="Liolios K."/>
            <person name="Ivanova N."/>
            <person name="Goodwin L."/>
            <person name="Pitluck S."/>
            <person name="Chen A."/>
            <person name="Palaniappan K."/>
            <person name="Markowitz V."/>
            <person name="Bristow J."/>
            <person name="Velentzas A.D."/>
            <person name="Perisynakis A."/>
            <person name="Ouzounis C.C."/>
            <person name="Kyrpides N.C."/>
            <person name="Koukkou A.I."/>
            <person name="Drainas C."/>
        </authorList>
    </citation>
    <scope>NUCLEOTIDE SEQUENCE [LARGE SCALE GENOMIC DNA]</scope>
    <source>
        <strain evidence="4">DSM 18606 / JCM 16027 / LMG 23796 / Sphe3</strain>
        <plasmid evidence="4">Plasmid pASPHE301</plasmid>
        <plasmid evidence="4">Plasmid pASPHE302</plasmid>
    </source>
</reference>
<reference evidence="2" key="1">
    <citation type="submission" date="2010-12" db="EMBL/GenBank/DDBJ databases">
        <title>Complete sequence of plasmid1 of Arthrobacter phenanthrenivorans Sphe3.</title>
        <authorList>
            <consortium name="US DOE Joint Genome Institute"/>
            <person name="Lucas S."/>
            <person name="Copeland A."/>
            <person name="Lapidus A."/>
            <person name="Cheng J.-F."/>
            <person name="Bruce D."/>
            <person name="Goodwin L."/>
            <person name="Pitluck S."/>
            <person name="LaButti K."/>
            <person name="Land M."/>
            <person name="Hauser L."/>
            <person name="Koukkou A.I."/>
            <person name="Drainas C."/>
            <person name="Kyrpides N."/>
            <person name="Woyke T."/>
        </authorList>
    </citation>
    <scope>NUCLEOTIDE SEQUENCE</scope>
    <source>
        <strain evidence="2">Sphe3</strain>
        <plasmid evidence="2">pASPHE301</plasmid>
    </source>
</reference>
<keyword evidence="2" id="KW-0614">Plasmid</keyword>
<evidence type="ECO:0008006" key="5">
    <source>
        <dbReference type="Google" id="ProtNLM"/>
    </source>
</evidence>
<reference evidence="3" key="2">
    <citation type="submission" date="2010-12" db="EMBL/GenBank/DDBJ databases">
        <title>Complete sequence of plasmid2 of Arthrobacter phenanthrenivorans Sphe3.</title>
        <authorList>
            <consortium name="US DOE Joint Genome Institute"/>
            <person name="Lucas S."/>
            <person name="Copeland A."/>
            <person name="Lapidus A."/>
            <person name="Cheng J.-F."/>
            <person name="Bruce D."/>
            <person name="Goodwin L."/>
            <person name="Pitluck S."/>
            <person name="LaButti K."/>
            <person name="Land M."/>
            <person name="Hauser L."/>
            <person name="Koukkou A.I."/>
            <person name="Drainas C."/>
            <person name="Kyrpides N."/>
            <person name="Woyke T."/>
        </authorList>
    </citation>
    <scope>NUCLEOTIDE SEQUENCE</scope>
    <source>
        <strain evidence="3">Sphe3</strain>
        <plasmid evidence="3">pASPHE302</plasmid>
    </source>
</reference>
<gene>
    <name evidence="2" type="ordered locus">Asphe3_41710</name>
    <name evidence="3" type="ordered locus">Asphe3_41900</name>
</gene>
<protein>
    <recommendedName>
        <fullName evidence="5">Lipoprotein</fullName>
    </recommendedName>
</protein>
<feature type="signal peptide" evidence="1">
    <location>
        <begin position="1"/>
        <end position="24"/>
    </location>
</feature>
<name>F0MCI5_PSEPM</name>
<accession>F0MCI5</accession>
<geneLocation type="plasmid" evidence="2 4">
    <name>pASPHE301</name>
</geneLocation>
<dbReference type="Proteomes" id="UP000008639">
    <property type="component" value="Plasmid pASPHE301"/>
</dbReference>
<proteinExistence type="predicted"/>
<dbReference type="KEGG" id="apn:Asphe3_41900"/>
<dbReference type="Proteomes" id="UP000008639">
    <property type="component" value="Plasmid pASPHE302"/>
</dbReference>
<geneLocation type="plasmid" evidence="3 4">
    <name>pASPHE302</name>
</geneLocation>
<dbReference type="HOGENOM" id="CLU_1709509_0_0_11"/>
<dbReference type="KEGG" id="apn:Asphe3_41710"/>
<feature type="chain" id="PRO_5011205820" description="Lipoprotein" evidence="1">
    <location>
        <begin position="25"/>
        <end position="153"/>
    </location>
</feature>